<proteinExistence type="predicted"/>
<reference evidence="4" key="1">
    <citation type="submission" date="2015-07" db="EMBL/GenBank/DDBJ databases">
        <authorList>
            <person name="Rodrigo-Torres Lidia"/>
            <person name="Arahal R.David."/>
        </authorList>
    </citation>
    <scope>NUCLEOTIDE SEQUENCE [LARGE SCALE GENOMIC DNA]</scope>
    <source>
        <strain evidence="4">CECT 5096</strain>
    </source>
</reference>
<dbReference type="RefSeq" id="WP_144436005.1">
    <property type="nucleotide sequence ID" value="NZ_CXWA01000003.1"/>
</dbReference>
<dbReference type="InterPro" id="IPR025711">
    <property type="entry name" value="PepSY"/>
</dbReference>
<sequence>MTHSKTCRSVQTGLLASSILIGTGAVAIAQIQTGDTVGTSVSQIAHKLETSGYDIREIEVKNNRIEVDVLLDGTKLEIKVDPRSGEVIRVEID</sequence>
<keyword evidence="4" id="KW-1185">Reference proteome</keyword>
<dbReference type="Pfam" id="PF13670">
    <property type="entry name" value="PepSY_2"/>
    <property type="match status" value="1"/>
</dbReference>
<dbReference type="OrthoDB" id="7679536at2"/>
<organism evidence="3 4">
    <name type="scientific">Roseibium album</name>
    <dbReference type="NCBI Taxonomy" id="311410"/>
    <lineage>
        <taxon>Bacteria</taxon>
        <taxon>Pseudomonadati</taxon>
        <taxon>Pseudomonadota</taxon>
        <taxon>Alphaproteobacteria</taxon>
        <taxon>Hyphomicrobiales</taxon>
        <taxon>Stappiaceae</taxon>
        <taxon>Roseibium</taxon>
    </lineage>
</organism>
<evidence type="ECO:0000313" key="4">
    <source>
        <dbReference type="Proteomes" id="UP000049983"/>
    </source>
</evidence>
<dbReference type="EMBL" id="CXWC01000001">
    <property type="protein sequence ID" value="CTQ64574.1"/>
    <property type="molecule type" value="Genomic_DNA"/>
</dbReference>
<accession>A0A0M6ZAQ1</accession>
<feature type="signal peptide" evidence="1">
    <location>
        <begin position="1"/>
        <end position="29"/>
    </location>
</feature>
<protein>
    <recommendedName>
        <fullName evidence="2">PepSY domain-containing protein</fullName>
    </recommendedName>
</protein>
<evidence type="ECO:0000256" key="1">
    <source>
        <dbReference type="SAM" id="SignalP"/>
    </source>
</evidence>
<dbReference type="Proteomes" id="UP000049983">
    <property type="component" value="Unassembled WGS sequence"/>
</dbReference>
<dbReference type="AlphaFoldDB" id="A0A0M6ZAQ1"/>
<dbReference type="GeneID" id="97667907"/>
<name>A0A0M6ZAQ1_9HYPH</name>
<evidence type="ECO:0000259" key="2">
    <source>
        <dbReference type="Pfam" id="PF13670"/>
    </source>
</evidence>
<evidence type="ECO:0000313" key="3">
    <source>
        <dbReference type="EMBL" id="CTQ64574.1"/>
    </source>
</evidence>
<keyword evidence="1" id="KW-0732">Signal</keyword>
<feature type="domain" description="PepSY" evidence="2">
    <location>
        <begin position="15"/>
        <end position="89"/>
    </location>
</feature>
<feature type="chain" id="PRO_5009787719" description="PepSY domain-containing protein" evidence="1">
    <location>
        <begin position="30"/>
        <end position="93"/>
    </location>
</feature>
<gene>
    <name evidence="3" type="ORF">LA5096_00446</name>
</gene>